<protein>
    <submittedName>
        <fullName evidence="1">Glycosyltransferase</fullName>
    </submittedName>
</protein>
<dbReference type="OrthoDB" id="13146at10239"/>
<evidence type="ECO:0000313" key="2">
    <source>
        <dbReference type="Proteomes" id="UP000241925"/>
    </source>
</evidence>
<reference evidence="1 2" key="1">
    <citation type="submission" date="2018-01" db="EMBL/GenBank/DDBJ databases">
        <authorList>
            <person name="Grinwald M.F."/>
            <person name="Tasoff P."/>
            <person name="Simpson K.F."/>
            <person name="Vasser A."/>
            <person name="Shaffer C.D."/>
            <person name="Weston-Hafer K.A."/>
            <person name="Russell D.A."/>
            <person name="Pope W.H."/>
            <person name="Jacobs-Sera D."/>
            <person name="Hendrix R.W."/>
            <person name="Hatfull G.F."/>
        </authorList>
    </citation>
    <scope>NUCLEOTIDE SEQUENCE [LARGE SCALE GENOMIC DNA]</scope>
</reference>
<proteinExistence type="predicted"/>
<keyword evidence="2" id="KW-1185">Reference proteome</keyword>
<organism evidence="1 2">
    <name type="scientific">Streptomyces phage BillNye</name>
    <dbReference type="NCBI Taxonomy" id="2079426"/>
    <lineage>
        <taxon>Viruses</taxon>
        <taxon>Duplodnaviria</taxon>
        <taxon>Heunggongvirae</taxon>
        <taxon>Uroviricota</taxon>
        <taxon>Caudoviricetes</taxon>
        <taxon>Stanwilliamsviridae</taxon>
        <taxon>Loccivirinae</taxon>
        <taxon>Wilnyevirus</taxon>
        <taxon>Wilnyevirus billnye</taxon>
    </lineage>
</organism>
<gene>
    <name evidence="1" type="ORF">SEA_BILLNYE_71</name>
</gene>
<accession>A0A2L1IVU3</accession>
<evidence type="ECO:0000313" key="1">
    <source>
        <dbReference type="EMBL" id="AVD99273.1"/>
    </source>
</evidence>
<name>A0A2L1IVU3_9CAUD</name>
<dbReference type="Proteomes" id="UP000241925">
    <property type="component" value="Segment"/>
</dbReference>
<sequence>MRYTIFSVDDRRSHYTTKIRNSLDWEQVATECVDGRVREQLEAAQQKHPYPVNFDAKVGHLGIWYTVLNSFEHAPLVTFEDDAMLGPDFVIHFGWRVAELPEDFDFFSLFLPRDSDHMYNPSLSSGNFTCRTYQRYGGVSMFYSRQGVEKIRRLLERDGFTGQYDDTLYAYAKSGELNGYCSKPNCSDLVYISGVEPSIVQETEKYDG</sequence>
<dbReference type="EMBL" id="MG757153">
    <property type="protein sequence ID" value="AVD99273.1"/>
    <property type="molecule type" value="Genomic_DNA"/>
</dbReference>